<feature type="compositionally biased region" description="Basic and acidic residues" evidence="1">
    <location>
        <begin position="151"/>
        <end position="163"/>
    </location>
</feature>
<accession>A0A521FIZ0</accession>
<dbReference type="RefSeq" id="WP_142460206.1">
    <property type="nucleotide sequence ID" value="NZ_FXTJ01000009.1"/>
</dbReference>
<protein>
    <submittedName>
        <fullName evidence="2">Uncharacterized protein</fullName>
    </submittedName>
</protein>
<feature type="region of interest" description="Disordered" evidence="1">
    <location>
        <begin position="139"/>
        <end position="163"/>
    </location>
</feature>
<reference evidence="2 3" key="1">
    <citation type="submission" date="2017-05" db="EMBL/GenBank/DDBJ databases">
        <authorList>
            <person name="Varghese N."/>
            <person name="Submissions S."/>
        </authorList>
    </citation>
    <scope>NUCLEOTIDE SEQUENCE [LARGE SCALE GENOMIC DNA]</scope>
    <source>
        <strain evidence="2 3">DSM 46834</strain>
    </source>
</reference>
<evidence type="ECO:0000313" key="3">
    <source>
        <dbReference type="Proteomes" id="UP000317484"/>
    </source>
</evidence>
<proteinExistence type="predicted"/>
<dbReference type="EMBL" id="FXTJ01000009">
    <property type="protein sequence ID" value="SMO96173.1"/>
    <property type="molecule type" value="Genomic_DNA"/>
</dbReference>
<organism evidence="2 3">
    <name type="scientific">Geodermatophilus aquaeductus</name>
    <dbReference type="NCBI Taxonomy" id="1564161"/>
    <lineage>
        <taxon>Bacteria</taxon>
        <taxon>Bacillati</taxon>
        <taxon>Actinomycetota</taxon>
        <taxon>Actinomycetes</taxon>
        <taxon>Geodermatophilales</taxon>
        <taxon>Geodermatophilaceae</taxon>
        <taxon>Geodermatophilus</taxon>
    </lineage>
</organism>
<gene>
    <name evidence="2" type="ORF">SAMN06273567_109133</name>
</gene>
<dbReference type="AlphaFoldDB" id="A0A521FIZ0"/>
<dbReference type="Proteomes" id="UP000317484">
    <property type="component" value="Unassembled WGS sequence"/>
</dbReference>
<sequence>MADPDVVWPVGTSDRDPALADRPMVFDATGFLVAVLPDADEARRAAAALRTAGFADRELRVFTAEEILEDRVRYTAARNLPRRVVAALTEDEETIALYYGHARDGRAALWVHTPDDDVAERAIRALSGSPTLHVRHFGHDRQSDFVLQHPSSDRPEDRKGRSR</sequence>
<keyword evidence="3" id="KW-1185">Reference proteome</keyword>
<evidence type="ECO:0000313" key="2">
    <source>
        <dbReference type="EMBL" id="SMO96173.1"/>
    </source>
</evidence>
<evidence type="ECO:0000256" key="1">
    <source>
        <dbReference type="SAM" id="MobiDB-lite"/>
    </source>
</evidence>
<name>A0A521FIZ0_9ACTN</name>